<evidence type="ECO:0000313" key="3">
    <source>
        <dbReference type="EMBL" id="MDQ0458112.1"/>
    </source>
</evidence>
<evidence type="ECO:0000256" key="1">
    <source>
        <dbReference type="ARBA" id="ARBA00023002"/>
    </source>
</evidence>
<comment type="caution">
    <text evidence="3">The sequence shown here is derived from an EMBL/GenBank/DDBJ whole genome shotgun (WGS) entry which is preliminary data.</text>
</comment>
<organism evidence="3 4">
    <name type="scientific">Rhizobium paknamense</name>
    <dbReference type="NCBI Taxonomy" id="1206817"/>
    <lineage>
        <taxon>Bacteria</taxon>
        <taxon>Pseudomonadati</taxon>
        <taxon>Pseudomonadota</taxon>
        <taxon>Alphaproteobacteria</taxon>
        <taxon>Hyphomicrobiales</taxon>
        <taxon>Rhizobiaceae</taxon>
        <taxon>Rhizobium/Agrobacterium group</taxon>
        <taxon>Rhizobium</taxon>
    </lineage>
</organism>
<dbReference type="RefSeq" id="WP_307160219.1">
    <property type="nucleotide sequence ID" value="NZ_JAUSWH010000023.1"/>
</dbReference>
<dbReference type="PANTHER" id="PTHR13847">
    <property type="entry name" value="SARCOSINE DEHYDROGENASE-RELATED"/>
    <property type="match status" value="1"/>
</dbReference>
<feature type="domain" description="FAD dependent oxidoreductase" evidence="2">
    <location>
        <begin position="4"/>
        <end position="394"/>
    </location>
</feature>
<accession>A0ABU0IIR1</accession>
<dbReference type="InterPro" id="IPR006076">
    <property type="entry name" value="FAD-dep_OxRdtase"/>
</dbReference>
<dbReference type="Pfam" id="PF01266">
    <property type="entry name" value="DAO"/>
    <property type="match status" value="1"/>
</dbReference>
<reference evidence="3 4" key="1">
    <citation type="submission" date="2023-07" db="EMBL/GenBank/DDBJ databases">
        <title>Genomic Encyclopedia of Type Strains, Phase IV (KMG-IV): sequencing the most valuable type-strain genomes for metagenomic binning, comparative biology and taxonomic classification.</title>
        <authorList>
            <person name="Goeker M."/>
        </authorList>
    </citation>
    <scope>NUCLEOTIDE SEQUENCE [LARGE SCALE GENOMIC DNA]</scope>
    <source>
        <strain evidence="3 4">DSM 100301</strain>
    </source>
</reference>
<dbReference type="SUPFAM" id="SSF51905">
    <property type="entry name" value="FAD/NAD(P)-binding domain"/>
    <property type="match status" value="1"/>
</dbReference>
<protein>
    <submittedName>
        <fullName evidence="3">D-amino-acid dehydrogenase</fullName>
        <ecNumber evidence="3">1.4.99.-</ecNumber>
    </submittedName>
</protein>
<dbReference type="GO" id="GO:0016491">
    <property type="term" value="F:oxidoreductase activity"/>
    <property type="evidence" value="ECO:0007669"/>
    <property type="project" value="UniProtKB-KW"/>
</dbReference>
<dbReference type="Proteomes" id="UP001235269">
    <property type="component" value="Unassembled WGS sequence"/>
</dbReference>
<dbReference type="Gene3D" id="3.30.9.10">
    <property type="entry name" value="D-Amino Acid Oxidase, subunit A, domain 2"/>
    <property type="match status" value="1"/>
</dbReference>
<dbReference type="InterPro" id="IPR036188">
    <property type="entry name" value="FAD/NAD-bd_sf"/>
</dbReference>
<evidence type="ECO:0000259" key="2">
    <source>
        <dbReference type="Pfam" id="PF01266"/>
    </source>
</evidence>
<dbReference type="SUPFAM" id="SSF54373">
    <property type="entry name" value="FAD-linked reductases, C-terminal domain"/>
    <property type="match status" value="1"/>
</dbReference>
<name>A0ABU0IIR1_9HYPH</name>
<dbReference type="Gene3D" id="3.50.50.60">
    <property type="entry name" value="FAD/NAD(P)-binding domain"/>
    <property type="match status" value="2"/>
</dbReference>
<gene>
    <name evidence="3" type="ORF">QO005_004470</name>
</gene>
<dbReference type="EC" id="1.4.99.-" evidence="3"/>
<evidence type="ECO:0000313" key="4">
    <source>
        <dbReference type="Proteomes" id="UP001235269"/>
    </source>
</evidence>
<proteinExistence type="predicted"/>
<dbReference type="EMBL" id="JAUSWH010000023">
    <property type="protein sequence ID" value="MDQ0458112.1"/>
    <property type="molecule type" value="Genomic_DNA"/>
</dbReference>
<keyword evidence="4" id="KW-1185">Reference proteome</keyword>
<dbReference type="PANTHER" id="PTHR13847:SF289">
    <property type="entry name" value="GLYCINE OXIDASE"/>
    <property type="match status" value="1"/>
</dbReference>
<keyword evidence="1 3" id="KW-0560">Oxidoreductase</keyword>
<sequence length="415" mass="46311">MSADVIVLGAGIIGVSTALHLARRGKSVVLIDRRGPGEETSFGNAGLIQREGVVPYGFPQEWNLILRYGFNNRIDAHYHARALPKLVPFLSSYWWNSNKARHEAIAKAYAPLIEHSVSEHDVLIKAAGAEDLIRKDGWLEAFRSEAARDKEYAEAERLSRDYGIRFRKLDQQALATEEPHLKDVFIGGLKWEDPWSVKDPHGLTMAYLRYFESLGGRFIKGDAKSLRQHGAGWQVQTETGPVEAGELVVALGPWSDEVTAPLGYRFLLGVKRGYHMHYAPQGNAVLNNWTMDKERGYFLAPMSKGIRLTTGAEFADRDAPKTPVQLARAEAVARTIFPLAERLDAEPWMGARPCTPDMMPVIGRAPRHKGLWFAFGHAHHGLTLGPVTGRLIAEAMCGEKPFLDITAWRPERFKA</sequence>